<dbReference type="Pfam" id="PF08543">
    <property type="entry name" value="Phos_pyr_kin"/>
    <property type="match status" value="1"/>
</dbReference>
<dbReference type="Proteomes" id="UP000060487">
    <property type="component" value="Unassembled WGS sequence"/>
</dbReference>
<feature type="domain" description="Pyridoxamine kinase/Phosphomethylpyrimidine kinase" evidence="3">
    <location>
        <begin position="5"/>
        <end position="244"/>
    </location>
</feature>
<reference evidence="4 5" key="1">
    <citation type="submission" date="2015-11" db="EMBL/GenBank/DDBJ databases">
        <authorList>
            <person name="Lin W."/>
        </authorList>
    </citation>
    <scope>NUCLEOTIDE SEQUENCE [LARGE SCALE GENOMIC DNA]</scope>
    <source>
        <strain evidence="4 5">HCH-1</strain>
    </source>
</reference>
<evidence type="ECO:0000313" key="5">
    <source>
        <dbReference type="Proteomes" id="UP000060487"/>
    </source>
</evidence>
<dbReference type="PANTHER" id="PTHR20858:SF17">
    <property type="entry name" value="HYDROXYMETHYLPYRIMIDINE_PHOSPHOMETHYLPYRIMIDINE KINASE THI20-RELATED"/>
    <property type="match status" value="1"/>
</dbReference>
<dbReference type="CDD" id="cd01169">
    <property type="entry name" value="HMPP_kinase"/>
    <property type="match status" value="1"/>
</dbReference>
<comment type="caution">
    <text evidence="4">The sequence shown here is derived from an EMBL/GenBank/DDBJ whole genome shotgun (WGS) entry which is preliminary data.</text>
</comment>
<dbReference type="NCBIfam" id="TIGR00097">
    <property type="entry name" value="HMP-P_kinase"/>
    <property type="match status" value="1"/>
</dbReference>
<evidence type="ECO:0000256" key="1">
    <source>
        <dbReference type="ARBA" id="ARBA00004948"/>
    </source>
</evidence>
<dbReference type="PANTHER" id="PTHR20858">
    <property type="entry name" value="PHOSPHOMETHYLPYRIMIDINE KINASE"/>
    <property type="match status" value="1"/>
</dbReference>
<comment type="pathway">
    <text evidence="1">Cofactor biosynthesis; thiamine diphosphate biosynthesis.</text>
</comment>
<accession>A0ABR5SHC0</accession>
<keyword evidence="5" id="KW-1185">Reference proteome</keyword>
<dbReference type="InterPro" id="IPR029056">
    <property type="entry name" value="Ribokinase-like"/>
</dbReference>
<dbReference type="InterPro" id="IPR013749">
    <property type="entry name" value="PM/HMP-P_kinase-1"/>
</dbReference>
<gene>
    <name evidence="4" type="primary">thiD</name>
    <name evidence="4" type="ORF">ASN18_2271</name>
</gene>
<dbReference type="GO" id="GO:0008902">
    <property type="term" value="F:hydroxymethylpyrimidine kinase activity"/>
    <property type="evidence" value="ECO:0007669"/>
    <property type="project" value="UniProtKB-EC"/>
</dbReference>
<proteinExistence type="predicted"/>
<evidence type="ECO:0000313" key="4">
    <source>
        <dbReference type="EMBL" id="KWT82997.1"/>
    </source>
</evidence>
<sequence length="248" mass="25828">MAGLDPSGGAGIAADLKVFYSLGVHGMAVASSITTQNTLHVEGVFNVDGHIFERQLAVLLDDIIPDAIKTGVLCNAELVGILTGVMKKHKLKNLVIDPVAVSSSGKEMLDMEAVTVIKKDLLPLTKVFTPNIAEAALFSGRPVNTEADILEAARCLHAMGAEVVVITGGHLTHSAADTYYDGADFIKIETPLYAGSYHGTGCVFSAAIAANLALGHTCLSSVQKAKITVEAAIKGSYHIGKGMGILCV</sequence>
<keyword evidence="4" id="KW-0808">Transferase</keyword>
<organism evidence="4 5">
    <name type="scientific">Candidatus Magnetominusculus xianensis</name>
    <dbReference type="NCBI Taxonomy" id="1748249"/>
    <lineage>
        <taxon>Bacteria</taxon>
        <taxon>Pseudomonadati</taxon>
        <taxon>Nitrospirota</taxon>
        <taxon>Nitrospiria</taxon>
        <taxon>Nitrospirales</taxon>
        <taxon>Nitrospiraceae</taxon>
        <taxon>Candidatus Magnetominusculus</taxon>
    </lineage>
</organism>
<dbReference type="RefSeq" id="WP_236861696.1">
    <property type="nucleotide sequence ID" value="NZ_LNQR01000080.1"/>
</dbReference>
<evidence type="ECO:0000259" key="3">
    <source>
        <dbReference type="Pfam" id="PF08543"/>
    </source>
</evidence>
<evidence type="ECO:0000256" key="2">
    <source>
        <dbReference type="ARBA" id="ARBA00012135"/>
    </source>
</evidence>
<keyword evidence="4" id="KW-0418">Kinase</keyword>
<dbReference type="Gene3D" id="3.40.1190.20">
    <property type="match status" value="1"/>
</dbReference>
<dbReference type="SUPFAM" id="SSF53613">
    <property type="entry name" value="Ribokinase-like"/>
    <property type="match status" value="1"/>
</dbReference>
<protein>
    <recommendedName>
        <fullName evidence="2">hydroxymethylpyrimidine kinase</fullName>
        <ecNumber evidence="2">2.7.1.49</ecNumber>
    </recommendedName>
</protein>
<name>A0ABR5SHC0_9BACT</name>
<dbReference type="EMBL" id="LNQR01000080">
    <property type="protein sequence ID" value="KWT82997.1"/>
    <property type="molecule type" value="Genomic_DNA"/>
</dbReference>
<dbReference type="EC" id="2.7.1.49" evidence="2"/>
<dbReference type="InterPro" id="IPR004399">
    <property type="entry name" value="HMP/HMP-P_kinase_dom"/>
</dbReference>